<keyword evidence="3" id="KW-1185">Reference proteome</keyword>
<protein>
    <submittedName>
        <fullName evidence="2">Uncharacterized protein</fullName>
    </submittedName>
</protein>
<gene>
    <name evidence="2" type="ORF">BGAL_0366g00040</name>
</gene>
<feature type="coiled-coil region" evidence="1">
    <location>
        <begin position="135"/>
        <end position="162"/>
    </location>
</feature>
<sequence length="237" mass="27936">MAGLEYVSVLEDIKHLVLDDKLSCRGICTEMGFDATVERCRAKQAKWKTTAQDMQQCIEWDVWLYYCKYLLIQNPIYIGSVLRNVKLSSRLHLDYNNAQELVGFPGRIQVASDNPRARQFELVETRYLISQFKEHNIWKVEIEKLKREEKKLRDEGKSEREKLVKAARHICSRISRFYRFQANAITRDKNIKKNRKRSRSELNTGSDCNSFAVLAFSEVFRDDAENEYRTEHTPTEQ</sequence>
<dbReference type="EMBL" id="PQXL01000366">
    <property type="protein sequence ID" value="THV46697.1"/>
    <property type="molecule type" value="Genomic_DNA"/>
</dbReference>
<name>A0A4S8QNP1_9HELO</name>
<keyword evidence="1" id="KW-0175">Coiled coil</keyword>
<proteinExistence type="predicted"/>
<dbReference type="Proteomes" id="UP000308671">
    <property type="component" value="Unassembled WGS sequence"/>
</dbReference>
<reference evidence="2 3" key="1">
    <citation type="submission" date="2017-12" db="EMBL/GenBank/DDBJ databases">
        <title>Comparative genomics of Botrytis spp.</title>
        <authorList>
            <person name="Valero-Jimenez C.A."/>
            <person name="Tapia P."/>
            <person name="Veloso J."/>
            <person name="Silva-Moreno E."/>
            <person name="Staats M."/>
            <person name="Valdes J.H."/>
            <person name="Van Kan J.A.L."/>
        </authorList>
    </citation>
    <scope>NUCLEOTIDE SEQUENCE [LARGE SCALE GENOMIC DNA]</scope>
    <source>
        <strain evidence="2 3">MUCL435</strain>
    </source>
</reference>
<evidence type="ECO:0000313" key="2">
    <source>
        <dbReference type="EMBL" id="THV46697.1"/>
    </source>
</evidence>
<dbReference type="AlphaFoldDB" id="A0A4S8QNP1"/>
<comment type="caution">
    <text evidence="2">The sequence shown here is derived from an EMBL/GenBank/DDBJ whole genome shotgun (WGS) entry which is preliminary data.</text>
</comment>
<evidence type="ECO:0000313" key="3">
    <source>
        <dbReference type="Proteomes" id="UP000308671"/>
    </source>
</evidence>
<accession>A0A4S8QNP1</accession>
<organism evidence="2 3">
    <name type="scientific">Botrytis galanthina</name>
    <dbReference type="NCBI Taxonomy" id="278940"/>
    <lineage>
        <taxon>Eukaryota</taxon>
        <taxon>Fungi</taxon>
        <taxon>Dikarya</taxon>
        <taxon>Ascomycota</taxon>
        <taxon>Pezizomycotina</taxon>
        <taxon>Leotiomycetes</taxon>
        <taxon>Helotiales</taxon>
        <taxon>Sclerotiniaceae</taxon>
        <taxon>Botrytis</taxon>
    </lineage>
</organism>
<evidence type="ECO:0000256" key="1">
    <source>
        <dbReference type="SAM" id="Coils"/>
    </source>
</evidence>
<dbReference type="OrthoDB" id="3518010at2759"/>